<dbReference type="SUPFAM" id="SSF102114">
    <property type="entry name" value="Radical SAM enzymes"/>
    <property type="match status" value="1"/>
</dbReference>
<comment type="caution">
    <text evidence="15">The sequence shown here is derived from an EMBL/GenBank/DDBJ whole genome shotgun (WGS) entry which is preliminary data.</text>
</comment>
<dbReference type="PANTHER" id="PTHR11918">
    <property type="entry name" value="RADICAL SAM PROTEINS"/>
    <property type="match status" value="1"/>
</dbReference>
<dbReference type="FunFam" id="3.80.30.20:FF:000002">
    <property type="entry name" value="threonylcarbamoyladenosine tRNA methylthiotransferase isoform X2"/>
    <property type="match status" value="1"/>
</dbReference>
<organism evidence="15 16">
    <name type="scientific">Candidatus Syntropharchaeum caldarium</name>
    <dbReference type="NCBI Taxonomy" id="1838285"/>
    <lineage>
        <taxon>Archaea</taxon>
        <taxon>Methanobacteriati</taxon>
        <taxon>Methanobacteriota</taxon>
        <taxon>Stenosarchaea group</taxon>
        <taxon>Methanomicrobia</taxon>
        <taxon>Methanosarcinales</taxon>
        <taxon>ANME-2 cluster</taxon>
        <taxon>Candidatus Syntropharchaeum</taxon>
    </lineage>
</organism>
<dbReference type="Gene3D" id="3.80.30.20">
    <property type="entry name" value="tm_1862 like domain"/>
    <property type="match status" value="1"/>
</dbReference>
<comment type="function">
    <text evidence="1 11">Catalyzes the methylthiolation of N6-threonylcarbamoyladenosine (t(6)A), leading to the formation of 2-methylthio-N6-threonylcarbamoyladenosine (ms(2)t(6)A) at position 37 in tRNAs that read codons beginning with adenine.</text>
</comment>
<dbReference type="SFLD" id="SFLDG01082">
    <property type="entry name" value="B12-binding_domain_containing"/>
    <property type="match status" value="1"/>
</dbReference>
<dbReference type="CDD" id="cd01335">
    <property type="entry name" value="Radical_SAM"/>
    <property type="match status" value="1"/>
</dbReference>
<evidence type="ECO:0000256" key="4">
    <source>
        <dbReference type="ARBA" id="ARBA00022679"/>
    </source>
</evidence>
<comment type="cofactor">
    <cofactor evidence="11">
        <name>[4Fe-4S] cluster</name>
        <dbReference type="ChEBI" id="CHEBI:49883"/>
    </cofactor>
    <text evidence="11">Binds 1 or 2 [4Fe-4S] cluster. One cluster is coordinated with 3 cysteines and an exchangeable S-adenosyl-L-methionine.</text>
</comment>
<gene>
    <name evidence="15" type="ORF">SCAL_000536</name>
</gene>
<evidence type="ECO:0000313" key="16">
    <source>
        <dbReference type="Proteomes" id="UP000186940"/>
    </source>
</evidence>
<feature type="domain" description="TRAM" evidence="12">
    <location>
        <begin position="339"/>
        <end position="398"/>
    </location>
</feature>
<evidence type="ECO:0000313" key="15">
    <source>
        <dbReference type="EMBL" id="OFV68860.1"/>
    </source>
</evidence>
<dbReference type="NCBIfam" id="TIGR00089">
    <property type="entry name" value="MiaB/RimO family radical SAM methylthiotransferase"/>
    <property type="match status" value="1"/>
</dbReference>
<evidence type="ECO:0000256" key="9">
    <source>
        <dbReference type="ARBA" id="ARBA00023014"/>
    </source>
</evidence>
<evidence type="ECO:0000256" key="6">
    <source>
        <dbReference type="ARBA" id="ARBA00022694"/>
    </source>
</evidence>
<dbReference type="InterPro" id="IPR020612">
    <property type="entry name" value="Methylthiotransferase_CS"/>
</dbReference>
<dbReference type="PANTHER" id="PTHR11918:SF45">
    <property type="entry name" value="THREONYLCARBAMOYLADENOSINE TRNA METHYLTHIOTRANSFERASE"/>
    <property type="match status" value="1"/>
</dbReference>
<evidence type="ECO:0000259" key="14">
    <source>
        <dbReference type="PROSITE" id="PS51918"/>
    </source>
</evidence>
<evidence type="ECO:0000256" key="11">
    <source>
        <dbReference type="RuleBase" id="RU368081"/>
    </source>
</evidence>
<accession>A0A1F2PBR9</accession>
<keyword evidence="3 11" id="KW-0004">4Fe-4S</keyword>
<dbReference type="InterPro" id="IPR058240">
    <property type="entry name" value="rSAM_sf"/>
</dbReference>
<dbReference type="GO" id="GO:0046872">
    <property type="term" value="F:metal ion binding"/>
    <property type="evidence" value="ECO:0007669"/>
    <property type="project" value="UniProtKB-UniRule"/>
</dbReference>
<proteinExistence type="inferred from homology"/>
<dbReference type="PATRIC" id="fig|1838285.3.peg.544"/>
<evidence type="ECO:0000256" key="1">
    <source>
        <dbReference type="ARBA" id="ARBA00002399"/>
    </source>
</evidence>
<comment type="similarity">
    <text evidence="2 11">Belongs to the methylthiotransferase family. CDKAL1 subfamily.</text>
</comment>
<evidence type="ECO:0000256" key="10">
    <source>
        <dbReference type="ARBA" id="ARBA00051661"/>
    </source>
</evidence>
<dbReference type="SFLD" id="SFLDS00029">
    <property type="entry name" value="Radical_SAM"/>
    <property type="match status" value="1"/>
</dbReference>
<dbReference type="InterPro" id="IPR002792">
    <property type="entry name" value="TRAM_dom"/>
</dbReference>
<dbReference type="Pfam" id="PF00919">
    <property type="entry name" value="UPF0004"/>
    <property type="match status" value="1"/>
</dbReference>
<keyword evidence="8 11" id="KW-0408">Iron</keyword>
<dbReference type="PROSITE" id="PS01278">
    <property type="entry name" value="MTTASE_RADICAL"/>
    <property type="match status" value="1"/>
</dbReference>
<dbReference type="Gene3D" id="3.40.50.12160">
    <property type="entry name" value="Methylthiotransferase, N-terminal domain"/>
    <property type="match status" value="1"/>
</dbReference>
<dbReference type="GO" id="GO:0035598">
    <property type="term" value="F:tRNA (N(6)-L-threonylcarbamoyladenosine(37)-C(2))-methylthiotransferase activity"/>
    <property type="evidence" value="ECO:0007669"/>
    <property type="project" value="UniProtKB-UniRule"/>
</dbReference>
<dbReference type="InterPro" id="IPR023404">
    <property type="entry name" value="rSAM_horseshoe"/>
</dbReference>
<dbReference type="Pfam" id="PF04055">
    <property type="entry name" value="Radical_SAM"/>
    <property type="match status" value="1"/>
</dbReference>
<dbReference type="InterPro" id="IPR006638">
    <property type="entry name" value="Elp3/MiaA/NifB-like_rSAM"/>
</dbReference>
<evidence type="ECO:0000259" key="13">
    <source>
        <dbReference type="PROSITE" id="PS51449"/>
    </source>
</evidence>
<dbReference type="AlphaFoldDB" id="A0A1F2PBR9"/>
<keyword evidence="7 11" id="KW-0479">Metal-binding</keyword>
<evidence type="ECO:0000256" key="7">
    <source>
        <dbReference type="ARBA" id="ARBA00022723"/>
    </source>
</evidence>
<evidence type="ECO:0000256" key="8">
    <source>
        <dbReference type="ARBA" id="ARBA00023004"/>
    </source>
</evidence>
<dbReference type="InterPro" id="IPR038135">
    <property type="entry name" value="Methylthiotransferase_N_sf"/>
</dbReference>
<dbReference type="PROSITE" id="PS50926">
    <property type="entry name" value="TRAM"/>
    <property type="match status" value="1"/>
</dbReference>
<dbReference type="NCBIfam" id="TIGR01578">
    <property type="entry name" value="MiaB-like-B"/>
    <property type="match status" value="1"/>
</dbReference>
<dbReference type="PROSITE" id="PS51449">
    <property type="entry name" value="MTTASE_N"/>
    <property type="match status" value="1"/>
</dbReference>
<keyword evidence="4 11" id="KW-0808">Transferase</keyword>
<dbReference type="InterPro" id="IPR005839">
    <property type="entry name" value="Methylthiotransferase"/>
</dbReference>
<sequence>MRFYIQTFGCTANAGDSMRIAASLRRRGGVWIDRWEDADTVVVNTCTVTARTEQNVLKFIRKMRDHGKQLIIAGCMVAVQPDLIEENDGILETLTPSSIDALPPPEIRNGVIGVLNIAQGCTGACTYCIVKYARGELVSAELDEIISTIAHFSRMGLREIRLTSQDCSAYGADTGNINLADLLNAISSIDGDFMVRVGMMNPETLLPILDDLIDAFRSDKIFRFVHVPVQSGSDPVLATMGRGYTVAEFERIVDAFRSAFSDMTLSTDFIVGFPGESEEDFEQSVELLKRVHPEKVNITRFSPRPSTPASRMEDLPAQIKKDRSRKLNKVYRETLNRQQKLVGRVFDVIATERGAKGGVVTRDDAYRYILLREGVEPGMRARVKVTESRGVYLVGEVI</sequence>
<evidence type="ECO:0000256" key="5">
    <source>
        <dbReference type="ARBA" id="ARBA00022691"/>
    </source>
</evidence>
<dbReference type="EC" id="2.8.4.5" evidence="11"/>
<reference evidence="15" key="1">
    <citation type="submission" date="2016-05" db="EMBL/GenBank/DDBJ databases">
        <title>Microbial consortia oxidize butane by reversing methanogenesis.</title>
        <authorList>
            <person name="Laso-Perez R."/>
            <person name="Richter M."/>
            <person name="Wegener G."/>
            <person name="Musat F."/>
        </authorList>
    </citation>
    <scope>NUCLEOTIDE SEQUENCE [LARGE SCALE GENOMIC DNA]</scope>
    <source>
        <strain evidence="15">BOX2</strain>
    </source>
</reference>
<keyword evidence="16" id="KW-1185">Reference proteome</keyword>
<protein>
    <recommendedName>
        <fullName evidence="11">tRNA-t(6)A37 methylthiotransferase</fullName>
        <ecNumber evidence="11">2.8.4.5</ecNumber>
    </recommendedName>
</protein>
<dbReference type="EMBL" id="LYOS01000001">
    <property type="protein sequence ID" value="OFV68860.1"/>
    <property type="molecule type" value="Genomic_DNA"/>
</dbReference>
<dbReference type="PROSITE" id="PS51918">
    <property type="entry name" value="RADICAL_SAM"/>
    <property type="match status" value="1"/>
</dbReference>
<keyword evidence="6 11" id="KW-0819">tRNA processing</keyword>
<dbReference type="Proteomes" id="UP000186940">
    <property type="component" value="Unassembled WGS sequence"/>
</dbReference>
<dbReference type="STRING" id="1838285.SCAL_000536"/>
<keyword evidence="5 11" id="KW-0949">S-adenosyl-L-methionine</keyword>
<feature type="domain" description="MTTase N-terminal" evidence="13">
    <location>
        <begin position="1"/>
        <end position="113"/>
    </location>
</feature>
<evidence type="ECO:0000256" key="2">
    <source>
        <dbReference type="ARBA" id="ARBA00008616"/>
    </source>
</evidence>
<dbReference type="InterPro" id="IPR006466">
    <property type="entry name" value="MiaB-like_arc_euk"/>
</dbReference>
<name>A0A1F2PBR9_9EURY</name>
<dbReference type="InterPro" id="IPR013848">
    <property type="entry name" value="Methylthiotransferase_N"/>
</dbReference>
<evidence type="ECO:0000259" key="12">
    <source>
        <dbReference type="PROSITE" id="PS50926"/>
    </source>
</evidence>
<dbReference type="GO" id="GO:0051539">
    <property type="term" value="F:4 iron, 4 sulfur cluster binding"/>
    <property type="evidence" value="ECO:0007669"/>
    <property type="project" value="UniProtKB-UniRule"/>
</dbReference>
<feature type="domain" description="Radical SAM core" evidence="14">
    <location>
        <begin position="107"/>
        <end position="337"/>
    </location>
</feature>
<keyword evidence="9 11" id="KW-0411">Iron-sulfur</keyword>
<dbReference type="SMART" id="SM00729">
    <property type="entry name" value="Elp3"/>
    <property type="match status" value="1"/>
</dbReference>
<comment type="catalytic activity">
    <reaction evidence="10 11">
        <text>N(6)-L-threonylcarbamoyladenosine(37) in tRNA + (sulfur carrier)-SH + AH2 + 2 S-adenosyl-L-methionine = 2-methylsulfanyl-N(6)-L-threonylcarbamoyladenosine(37) in tRNA + (sulfur carrier)-H + 5'-deoxyadenosine + L-methionine + A + S-adenosyl-L-homocysteine + 2 H(+)</text>
        <dbReference type="Rhea" id="RHEA:37075"/>
        <dbReference type="Rhea" id="RHEA-COMP:10163"/>
        <dbReference type="Rhea" id="RHEA-COMP:11092"/>
        <dbReference type="Rhea" id="RHEA-COMP:14737"/>
        <dbReference type="Rhea" id="RHEA-COMP:14739"/>
        <dbReference type="ChEBI" id="CHEBI:13193"/>
        <dbReference type="ChEBI" id="CHEBI:15378"/>
        <dbReference type="ChEBI" id="CHEBI:17319"/>
        <dbReference type="ChEBI" id="CHEBI:17499"/>
        <dbReference type="ChEBI" id="CHEBI:29917"/>
        <dbReference type="ChEBI" id="CHEBI:57844"/>
        <dbReference type="ChEBI" id="CHEBI:57856"/>
        <dbReference type="ChEBI" id="CHEBI:59789"/>
        <dbReference type="ChEBI" id="CHEBI:64428"/>
        <dbReference type="ChEBI" id="CHEBI:74418"/>
        <dbReference type="ChEBI" id="CHEBI:74420"/>
        <dbReference type="EC" id="2.8.4.5"/>
    </reaction>
</comment>
<dbReference type="InterPro" id="IPR007197">
    <property type="entry name" value="rSAM"/>
</dbReference>
<evidence type="ECO:0000256" key="3">
    <source>
        <dbReference type="ARBA" id="ARBA00022485"/>
    </source>
</evidence>